<evidence type="ECO:0000256" key="3">
    <source>
        <dbReference type="ARBA" id="ARBA00022692"/>
    </source>
</evidence>
<keyword evidence="5 6" id="KW-0472">Membrane</keyword>
<evidence type="ECO:0000256" key="6">
    <source>
        <dbReference type="RuleBase" id="RU365102"/>
    </source>
</evidence>
<dbReference type="Pfam" id="PF01169">
    <property type="entry name" value="GDT1"/>
    <property type="match status" value="2"/>
</dbReference>
<feature type="transmembrane region" description="Helical" evidence="6">
    <location>
        <begin position="65"/>
        <end position="85"/>
    </location>
</feature>
<feature type="transmembrane region" description="Helical" evidence="6">
    <location>
        <begin position="189"/>
        <end position="211"/>
    </location>
</feature>
<feature type="transmembrane region" description="Helical" evidence="6">
    <location>
        <begin position="165"/>
        <end position="183"/>
    </location>
</feature>
<dbReference type="PANTHER" id="PTHR12608:SF1">
    <property type="entry name" value="TRANSMEMBRANE PROTEIN 165"/>
    <property type="match status" value="1"/>
</dbReference>
<dbReference type="GO" id="GO:0016020">
    <property type="term" value="C:membrane"/>
    <property type="evidence" value="ECO:0007669"/>
    <property type="project" value="UniProtKB-SubCell"/>
</dbReference>
<dbReference type="Proteomes" id="UP000198718">
    <property type="component" value="Unassembled WGS sequence"/>
</dbReference>
<evidence type="ECO:0000256" key="4">
    <source>
        <dbReference type="ARBA" id="ARBA00022989"/>
    </source>
</evidence>
<proteinExistence type="inferred from homology"/>
<feature type="transmembrane region" description="Helical" evidence="6">
    <location>
        <begin position="37"/>
        <end position="59"/>
    </location>
</feature>
<evidence type="ECO:0000256" key="2">
    <source>
        <dbReference type="ARBA" id="ARBA00009190"/>
    </source>
</evidence>
<evidence type="ECO:0000256" key="1">
    <source>
        <dbReference type="ARBA" id="ARBA00004141"/>
    </source>
</evidence>
<reference evidence="7 8" key="1">
    <citation type="submission" date="2016-10" db="EMBL/GenBank/DDBJ databases">
        <authorList>
            <person name="de Groot N.N."/>
        </authorList>
    </citation>
    <scope>NUCLEOTIDE SEQUENCE [LARGE SCALE GENOMIC DNA]</scope>
    <source>
        <strain evidence="7 8">DSM 18346</strain>
    </source>
</reference>
<evidence type="ECO:0000256" key="5">
    <source>
        <dbReference type="ARBA" id="ARBA00023136"/>
    </source>
</evidence>
<name>A0A1G9EIX3_9FIRM</name>
<keyword evidence="4 6" id="KW-1133">Transmembrane helix</keyword>
<sequence>MITELIYACFFIFLAEMGDKTQILAMTFATKYPAKKVLLGVLFGSLANHALAVFIGFYLSKTISLTLIQLIAGCSFIIFGLWGLVEDTEEENKKSTNKYGPILTVATAFFIGELGDKTQLTTIALASQATYPHFILIGTVLGMVLTSGIGIWIGSKIGKNIPEIAIKLASSGVFLLFGIMKLWETIPRHYVTITNTTLFFMTLTGILLYLLKPMVKNRGHKNTRLKETAQELYLNTLKIQESLNFVCSQGDECQACQNQQCSISLVKAMLKEARQKNQYVLPNKIHIQADVQTIDLDRDQLKQSLLVTIETCLHCSKHEERCVGNIARETLERQYFGKSLPFTGDAAAYYKEVETLEQNFFTNKPSLSH</sequence>
<dbReference type="EMBL" id="FNFP01000003">
    <property type="protein sequence ID" value="SDK76086.1"/>
    <property type="molecule type" value="Genomic_DNA"/>
</dbReference>
<organism evidence="7 8">
    <name type="scientific">Natronincola ferrireducens</name>
    <dbReference type="NCBI Taxonomy" id="393762"/>
    <lineage>
        <taxon>Bacteria</taxon>
        <taxon>Bacillati</taxon>
        <taxon>Bacillota</taxon>
        <taxon>Clostridia</taxon>
        <taxon>Peptostreptococcales</taxon>
        <taxon>Natronincolaceae</taxon>
        <taxon>Natronincola</taxon>
    </lineage>
</organism>
<feature type="transmembrane region" description="Helical" evidence="6">
    <location>
        <begin position="97"/>
        <end position="114"/>
    </location>
</feature>
<dbReference type="OrthoDB" id="9801356at2"/>
<dbReference type="RefSeq" id="WP_090553527.1">
    <property type="nucleotide sequence ID" value="NZ_FNFP01000003.1"/>
</dbReference>
<feature type="transmembrane region" description="Helical" evidence="6">
    <location>
        <begin position="134"/>
        <end position="153"/>
    </location>
</feature>
<gene>
    <name evidence="7" type="ORF">SAMN05660472_01991</name>
</gene>
<comment type="subcellular location">
    <subcellularLocation>
        <location evidence="1 6">Membrane</location>
        <topology evidence="1 6">Multi-pass membrane protein</topology>
    </subcellularLocation>
</comment>
<dbReference type="AlphaFoldDB" id="A0A1G9EIX3"/>
<dbReference type="InterPro" id="IPR001727">
    <property type="entry name" value="GDT1-like"/>
</dbReference>
<dbReference type="PANTHER" id="PTHR12608">
    <property type="entry name" value="TRANSMEMBRANE PROTEIN HTP-1 RELATED"/>
    <property type="match status" value="1"/>
</dbReference>
<evidence type="ECO:0000313" key="8">
    <source>
        <dbReference type="Proteomes" id="UP000198718"/>
    </source>
</evidence>
<protein>
    <recommendedName>
        <fullName evidence="6">GDT1 family protein</fullName>
    </recommendedName>
</protein>
<evidence type="ECO:0000313" key="7">
    <source>
        <dbReference type="EMBL" id="SDK76086.1"/>
    </source>
</evidence>
<comment type="similarity">
    <text evidence="2 6">Belongs to the GDT1 family.</text>
</comment>
<keyword evidence="8" id="KW-1185">Reference proteome</keyword>
<dbReference type="GO" id="GO:0046873">
    <property type="term" value="F:metal ion transmembrane transporter activity"/>
    <property type="evidence" value="ECO:0007669"/>
    <property type="project" value="InterPro"/>
</dbReference>
<keyword evidence="3 6" id="KW-0812">Transmembrane</keyword>
<accession>A0A1G9EIX3</accession>